<feature type="transmembrane region" description="Helical" evidence="10">
    <location>
        <begin position="273"/>
        <end position="296"/>
    </location>
</feature>
<dbReference type="SUPFAM" id="SSF90123">
    <property type="entry name" value="ABC transporter transmembrane region"/>
    <property type="match status" value="1"/>
</dbReference>
<dbReference type="GO" id="GO:0005886">
    <property type="term" value="C:plasma membrane"/>
    <property type="evidence" value="ECO:0007669"/>
    <property type="project" value="UniProtKB-SubCell"/>
</dbReference>
<evidence type="ECO:0000256" key="6">
    <source>
        <dbReference type="ARBA" id="ARBA00022840"/>
    </source>
</evidence>
<evidence type="ECO:0000256" key="5">
    <source>
        <dbReference type="ARBA" id="ARBA00022741"/>
    </source>
</evidence>
<evidence type="ECO:0000256" key="3">
    <source>
        <dbReference type="ARBA" id="ARBA00022475"/>
    </source>
</evidence>
<gene>
    <name evidence="13" type="ORF">F4Y08_08265</name>
</gene>
<dbReference type="GO" id="GO:0015421">
    <property type="term" value="F:ABC-type oligopeptide transporter activity"/>
    <property type="evidence" value="ECO:0007669"/>
    <property type="project" value="TreeGrafter"/>
</dbReference>
<dbReference type="EMBL" id="VXPY01000056">
    <property type="protein sequence ID" value="MYD90313.1"/>
    <property type="molecule type" value="Genomic_DNA"/>
</dbReference>
<dbReference type="Gene3D" id="1.20.1560.10">
    <property type="entry name" value="ABC transporter type 1, transmembrane domain"/>
    <property type="match status" value="1"/>
</dbReference>
<sequence>MSVGVARPAQSSPAGGPRIGGMGGGGRPTGESARDPGTTLRRLFGYMRRFKGRIGLVAGCVLVSTALGLLGPILLGRAIDRFIAQGDLDGLARTVSVLLVVYGTAFLSTMAQSLLMVEIAQRFISVLRSLIFEHIQRLSLADHNQRRTGDLMSRVGNDTETINQTLSNGLIEFVSNVLLLLGSLVFMVVLNWQLGLGALLLLPTMLYITGQVTVRSRRAFRRVQRRLGVMNATIEESVTNFREIKAFNREEAAQEEFAEASQAYRDVATHSEVILAILGPMFSTMSVITLGALALFGGWLAINGHVQVGIMATFIIYIRNFFRPLRGLAMLYNQLQSSIAGAERIFEVLDTVPSVTDRSDAIPLPRVEGAVEFDHVHFAYDPGTPVLHDINLQVEPGQTVALVGPTGAGKTTIVSLLSRFLDVTEGAIRVDGMDLRDIKQADWRRQLGVVLQDTYLFSGTVKDNIRFGNPDAADAEIVEAARVANADWFIRRLPSGYDSRVSERGHNFSEGQRQLIAIARAVLAQPRVLILDEATSSVDTRTEVQLQSALLDLIQHRTAFVIAHRLNTIRNADVVLFVLDGRIVERGSHEELMDLHGHYHDLYTSQRRRLRVEHA</sequence>
<dbReference type="InterPro" id="IPR003593">
    <property type="entry name" value="AAA+_ATPase"/>
</dbReference>
<organism evidence="13">
    <name type="scientific">Caldilineaceae bacterium SB0662_bin_9</name>
    <dbReference type="NCBI Taxonomy" id="2605258"/>
    <lineage>
        <taxon>Bacteria</taxon>
        <taxon>Bacillati</taxon>
        <taxon>Chloroflexota</taxon>
        <taxon>Caldilineae</taxon>
        <taxon>Caldilineales</taxon>
        <taxon>Caldilineaceae</taxon>
    </lineage>
</organism>
<dbReference type="CDD" id="cd03254">
    <property type="entry name" value="ABCC_Glucan_exporter_like"/>
    <property type="match status" value="1"/>
</dbReference>
<keyword evidence="3" id="KW-1003">Cell membrane</keyword>
<keyword evidence="5" id="KW-0547">Nucleotide-binding</keyword>
<feature type="transmembrane region" description="Helical" evidence="10">
    <location>
        <begin position="302"/>
        <end position="322"/>
    </location>
</feature>
<comment type="subcellular location">
    <subcellularLocation>
        <location evidence="1">Cell membrane</location>
        <topology evidence="1">Multi-pass membrane protein</topology>
    </subcellularLocation>
</comment>
<keyword evidence="4 10" id="KW-0812">Transmembrane</keyword>
<keyword evidence="2" id="KW-0813">Transport</keyword>
<dbReference type="GO" id="GO:0005524">
    <property type="term" value="F:ATP binding"/>
    <property type="evidence" value="ECO:0007669"/>
    <property type="project" value="UniProtKB-KW"/>
</dbReference>
<dbReference type="InterPro" id="IPR036640">
    <property type="entry name" value="ABC1_TM_sf"/>
</dbReference>
<dbReference type="FunFam" id="1.20.1560.10:FF:000011">
    <property type="entry name" value="Multidrug ABC transporter ATP-binding protein"/>
    <property type="match status" value="1"/>
</dbReference>
<dbReference type="InterPro" id="IPR011527">
    <property type="entry name" value="ABC1_TM_dom"/>
</dbReference>
<keyword evidence="7 10" id="KW-1133">Transmembrane helix</keyword>
<feature type="transmembrane region" description="Helical" evidence="10">
    <location>
        <begin position="170"/>
        <end position="190"/>
    </location>
</feature>
<accession>A0A6B1DUE7</accession>
<dbReference type="InterPro" id="IPR027417">
    <property type="entry name" value="P-loop_NTPase"/>
</dbReference>
<evidence type="ECO:0000256" key="7">
    <source>
        <dbReference type="ARBA" id="ARBA00022989"/>
    </source>
</evidence>
<evidence type="ECO:0000313" key="13">
    <source>
        <dbReference type="EMBL" id="MYD90313.1"/>
    </source>
</evidence>
<evidence type="ECO:0000256" key="2">
    <source>
        <dbReference type="ARBA" id="ARBA00022448"/>
    </source>
</evidence>
<feature type="transmembrane region" description="Helical" evidence="10">
    <location>
        <begin position="54"/>
        <end position="75"/>
    </location>
</feature>
<reference evidence="13" key="1">
    <citation type="submission" date="2019-09" db="EMBL/GenBank/DDBJ databases">
        <title>Characterisation of the sponge microbiome using genome-centric metagenomics.</title>
        <authorList>
            <person name="Engelberts J.P."/>
            <person name="Robbins S.J."/>
            <person name="De Goeij J.M."/>
            <person name="Aranda M."/>
            <person name="Bell S.C."/>
            <person name="Webster N.S."/>
        </authorList>
    </citation>
    <scope>NUCLEOTIDE SEQUENCE</scope>
    <source>
        <strain evidence="13">SB0662_bin_9</strain>
    </source>
</reference>
<dbReference type="FunFam" id="3.40.50.300:FF:000287">
    <property type="entry name" value="Multidrug ABC transporter ATP-binding protein"/>
    <property type="match status" value="1"/>
</dbReference>
<dbReference type="GO" id="GO:0016887">
    <property type="term" value="F:ATP hydrolysis activity"/>
    <property type="evidence" value="ECO:0007669"/>
    <property type="project" value="InterPro"/>
</dbReference>
<feature type="domain" description="ABC transporter" evidence="11">
    <location>
        <begin position="371"/>
        <end position="605"/>
    </location>
</feature>
<protein>
    <submittedName>
        <fullName evidence="13">ABC transporter ATP-binding protein</fullName>
    </submittedName>
</protein>
<dbReference type="Gene3D" id="3.40.50.300">
    <property type="entry name" value="P-loop containing nucleotide triphosphate hydrolases"/>
    <property type="match status" value="1"/>
</dbReference>
<dbReference type="SMART" id="SM00382">
    <property type="entry name" value="AAA"/>
    <property type="match status" value="1"/>
</dbReference>
<dbReference type="InterPro" id="IPR039421">
    <property type="entry name" value="Type_1_exporter"/>
</dbReference>
<dbReference type="InterPro" id="IPR003439">
    <property type="entry name" value="ABC_transporter-like_ATP-bd"/>
</dbReference>
<dbReference type="PANTHER" id="PTHR43394">
    <property type="entry name" value="ATP-DEPENDENT PERMEASE MDL1, MITOCHONDRIAL"/>
    <property type="match status" value="1"/>
</dbReference>
<evidence type="ECO:0000256" key="4">
    <source>
        <dbReference type="ARBA" id="ARBA00022692"/>
    </source>
</evidence>
<dbReference type="PROSITE" id="PS50929">
    <property type="entry name" value="ABC_TM1F"/>
    <property type="match status" value="1"/>
</dbReference>
<name>A0A6B1DUE7_9CHLR</name>
<evidence type="ECO:0000259" key="11">
    <source>
        <dbReference type="PROSITE" id="PS50893"/>
    </source>
</evidence>
<keyword evidence="6 13" id="KW-0067">ATP-binding</keyword>
<keyword evidence="8 10" id="KW-0472">Membrane</keyword>
<feature type="region of interest" description="Disordered" evidence="9">
    <location>
        <begin position="1"/>
        <end position="37"/>
    </location>
</feature>
<feature type="transmembrane region" description="Helical" evidence="10">
    <location>
        <begin position="196"/>
        <end position="214"/>
    </location>
</feature>
<evidence type="ECO:0000256" key="1">
    <source>
        <dbReference type="ARBA" id="ARBA00004651"/>
    </source>
</evidence>
<comment type="caution">
    <text evidence="13">The sequence shown here is derived from an EMBL/GenBank/DDBJ whole genome shotgun (WGS) entry which is preliminary data.</text>
</comment>
<evidence type="ECO:0000256" key="10">
    <source>
        <dbReference type="SAM" id="Phobius"/>
    </source>
</evidence>
<dbReference type="AlphaFoldDB" id="A0A6B1DUE7"/>
<dbReference type="Pfam" id="PF00664">
    <property type="entry name" value="ABC_membrane"/>
    <property type="match status" value="1"/>
</dbReference>
<dbReference type="SUPFAM" id="SSF52540">
    <property type="entry name" value="P-loop containing nucleoside triphosphate hydrolases"/>
    <property type="match status" value="1"/>
</dbReference>
<feature type="compositionally biased region" description="Gly residues" evidence="9">
    <location>
        <begin position="17"/>
        <end position="28"/>
    </location>
</feature>
<dbReference type="CDD" id="cd18547">
    <property type="entry name" value="ABC_6TM_Tm288_like"/>
    <property type="match status" value="1"/>
</dbReference>
<dbReference type="Pfam" id="PF00005">
    <property type="entry name" value="ABC_tran"/>
    <property type="match status" value="1"/>
</dbReference>
<dbReference type="PROSITE" id="PS50893">
    <property type="entry name" value="ABC_TRANSPORTER_2"/>
    <property type="match status" value="1"/>
</dbReference>
<feature type="transmembrane region" description="Helical" evidence="10">
    <location>
        <begin position="95"/>
        <end position="117"/>
    </location>
</feature>
<evidence type="ECO:0000259" key="12">
    <source>
        <dbReference type="PROSITE" id="PS50929"/>
    </source>
</evidence>
<feature type="domain" description="ABC transmembrane type-1" evidence="12">
    <location>
        <begin position="56"/>
        <end position="337"/>
    </location>
</feature>
<evidence type="ECO:0000256" key="9">
    <source>
        <dbReference type="SAM" id="MobiDB-lite"/>
    </source>
</evidence>
<evidence type="ECO:0000256" key="8">
    <source>
        <dbReference type="ARBA" id="ARBA00023136"/>
    </source>
</evidence>
<dbReference type="PANTHER" id="PTHR43394:SF1">
    <property type="entry name" value="ATP-BINDING CASSETTE SUB-FAMILY B MEMBER 10, MITOCHONDRIAL"/>
    <property type="match status" value="1"/>
</dbReference>
<proteinExistence type="predicted"/>